<evidence type="ECO:0000313" key="14">
    <source>
        <dbReference type="Proteomes" id="UP001153620"/>
    </source>
</evidence>
<keyword evidence="8 10" id="KW-0472">Membrane</keyword>
<dbReference type="InterPro" id="IPR026055">
    <property type="entry name" value="FAR"/>
</dbReference>
<dbReference type="Gene3D" id="3.40.50.720">
    <property type="entry name" value="NAD(P)-binding Rossmann-like Domain"/>
    <property type="match status" value="1"/>
</dbReference>
<dbReference type="Pfam" id="PF03015">
    <property type="entry name" value="Sterile"/>
    <property type="match status" value="1"/>
</dbReference>
<evidence type="ECO:0000256" key="9">
    <source>
        <dbReference type="ARBA" id="ARBA00052530"/>
    </source>
</evidence>
<dbReference type="GO" id="GO:0016020">
    <property type="term" value="C:membrane"/>
    <property type="evidence" value="ECO:0007669"/>
    <property type="project" value="UniProtKB-SubCell"/>
</dbReference>
<feature type="domain" description="Fatty acyl-CoA reductase C-terminal" evidence="11">
    <location>
        <begin position="363"/>
        <end position="455"/>
    </location>
</feature>
<comment type="catalytic activity">
    <reaction evidence="9 10">
        <text>a long-chain fatty acyl-CoA + 2 NADPH + 2 H(+) = a long-chain primary fatty alcohol + 2 NADP(+) + CoA</text>
        <dbReference type="Rhea" id="RHEA:52716"/>
        <dbReference type="ChEBI" id="CHEBI:15378"/>
        <dbReference type="ChEBI" id="CHEBI:57287"/>
        <dbReference type="ChEBI" id="CHEBI:57783"/>
        <dbReference type="ChEBI" id="CHEBI:58349"/>
        <dbReference type="ChEBI" id="CHEBI:77396"/>
        <dbReference type="ChEBI" id="CHEBI:83139"/>
        <dbReference type="EC" id="1.2.1.84"/>
    </reaction>
</comment>
<dbReference type="Pfam" id="PF07993">
    <property type="entry name" value="NAD_binding_4"/>
    <property type="match status" value="1"/>
</dbReference>
<comment type="function">
    <text evidence="10">Catalyzes the reduction of fatty acyl-CoA to fatty alcohols.</text>
</comment>
<evidence type="ECO:0000259" key="12">
    <source>
        <dbReference type="Pfam" id="PF07993"/>
    </source>
</evidence>
<evidence type="ECO:0000256" key="10">
    <source>
        <dbReference type="RuleBase" id="RU363097"/>
    </source>
</evidence>
<protein>
    <recommendedName>
        <fullName evidence="10">Fatty acyl-CoA reductase</fullName>
        <ecNumber evidence="10">1.2.1.84</ecNumber>
    </recommendedName>
</protein>
<comment type="similarity">
    <text evidence="2 10">Belongs to the fatty acyl-CoA reductase family.</text>
</comment>
<dbReference type="PANTHER" id="PTHR11011:SF12">
    <property type="entry name" value="FATTY ACYL-COA REDUCTASE"/>
    <property type="match status" value="1"/>
</dbReference>
<feature type="transmembrane region" description="Helical" evidence="10">
    <location>
        <begin position="354"/>
        <end position="379"/>
    </location>
</feature>
<feature type="domain" description="Thioester reductase (TE)" evidence="12">
    <location>
        <begin position="18"/>
        <end position="288"/>
    </location>
</feature>
<dbReference type="InterPro" id="IPR033640">
    <property type="entry name" value="FAR_C"/>
</dbReference>
<evidence type="ECO:0000256" key="7">
    <source>
        <dbReference type="ARBA" id="ARBA00023098"/>
    </source>
</evidence>
<dbReference type="EMBL" id="OU895878">
    <property type="protein sequence ID" value="CAG9802080.1"/>
    <property type="molecule type" value="Genomic_DNA"/>
</dbReference>
<dbReference type="EC" id="1.2.1.84" evidence="10"/>
<evidence type="ECO:0000256" key="2">
    <source>
        <dbReference type="ARBA" id="ARBA00005928"/>
    </source>
</evidence>
<name>A0A9N9RS95_9DIPT</name>
<dbReference type="GO" id="GO:0035336">
    <property type="term" value="P:long-chain fatty-acyl-CoA metabolic process"/>
    <property type="evidence" value="ECO:0007669"/>
    <property type="project" value="TreeGrafter"/>
</dbReference>
<keyword evidence="14" id="KW-1185">Reference proteome</keyword>
<keyword evidence="7 10" id="KW-0443">Lipid metabolism</keyword>
<dbReference type="GO" id="GO:0080019">
    <property type="term" value="F:alcohol-forming very long-chain fatty acyl-CoA reductase activity"/>
    <property type="evidence" value="ECO:0007669"/>
    <property type="project" value="InterPro"/>
</dbReference>
<evidence type="ECO:0000256" key="1">
    <source>
        <dbReference type="ARBA" id="ARBA00004141"/>
    </source>
</evidence>
<dbReference type="PANTHER" id="PTHR11011">
    <property type="entry name" value="MALE STERILITY PROTEIN 2-RELATED"/>
    <property type="match status" value="1"/>
</dbReference>
<evidence type="ECO:0000256" key="5">
    <source>
        <dbReference type="ARBA" id="ARBA00022857"/>
    </source>
</evidence>
<evidence type="ECO:0000256" key="3">
    <source>
        <dbReference type="ARBA" id="ARBA00022516"/>
    </source>
</evidence>
<accession>A0A9N9RS95</accession>
<evidence type="ECO:0000259" key="11">
    <source>
        <dbReference type="Pfam" id="PF03015"/>
    </source>
</evidence>
<keyword evidence="4 10" id="KW-0812">Transmembrane</keyword>
<dbReference type="AlphaFoldDB" id="A0A9N9RS95"/>
<dbReference type="GO" id="GO:0005777">
    <property type="term" value="C:peroxisome"/>
    <property type="evidence" value="ECO:0007669"/>
    <property type="project" value="TreeGrafter"/>
</dbReference>
<keyword evidence="5 10" id="KW-0521">NADP</keyword>
<dbReference type="Proteomes" id="UP001153620">
    <property type="component" value="Chromosome 2"/>
</dbReference>
<dbReference type="FunFam" id="3.40.50.720:FF:000143">
    <property type="entry name" value="Fatty acyl-CoA reductase"/>
    <property type="match status" value="1"/>
</dbReference>
<sequence length="510" mass="58753">MKELNSVQKFYKDKTIFITGASGFMGKVLIEKLLYSCSDLKEIIILMRPKRGKTAKQRVDEFSKLPLFKRIMDTNPDILKKIFPVWGEITQPNLGLSDEHLNHILENTEIVFHLAASLKLEATLKPNIIMNLTGTKHVVDVAKRIKNLIQMVHTSTAFCNVEHEILEEKVNDFPHEPLDLINMAEWLSEEGMSSIQKDLLGVHPNTYTYTKRLAEILVRDEYEKSNLPACIVRPSVVTPSFNDPIPGWVDSLNGPPGIIVASAKGALRCMLLNREANFESIPVDLAINGLIMIVKKLCTETKKSKEIPVFNVTMHELVRMTYGKFFDLSVAMREEIPASISLWYPNVTITLNKFYYLINIILFQWIPAYFIDLLLLIFGQKRFMVHVQKKIAIGMDVLKCFTMNNWNFRSKNFTDLVEIQSKEEYDMFFVDTRQIDVDKMVRQSIIGGRVYCLNDPLSTVPKAKRLLKIQYVIDRLVKFIFFYWVIKKVLVYSGIWDPSYGVLDIFSGIF</sequence>
<evidence type="ECO:0000313" key="13">
    <source>
        <dbReference type="EMBL" id="CAG9802080.1"/>
    </source>
</evidence>
<evidence type="ECO:0000256" key="8">
    <source>
        <dbReference type="ARBA" id="ARBA00023136"/>
    </source>
</evidence>
<dbReference type="SUPFAM" id="SSF51735">
    <property type="entry name" value="NAD(P)-binding Rossmann-fold domains"/>
    <property type="match status" value="1"/>
</dbReference>
<dbReference type="InterPro" id="IPR036291">
    <property type="entry name" value="NAD(P)-bd_dom_sf"/>
</dbReference>
<dbReference type="CDD" id="cd09071">
    <property type="entry name" value="FAR_C"/>
    <property type="match status" value="1"/>
</dbReference>
<evidence type="ECO:0000256" key="6">
    <source>
        <dbReference type="ARBA" id="ARBA00022989"/>
    </source>
</evidence>
<reference evidence="13" key="1">
    <citation type="submission" date="2022-01" db="EMBL/GenBank/DDBJ databases">
        <authorList>
            <person name="King R."/>
        </authorList>
    </citation>
    <scope>NUCLEOTIDE SEQUENCE</scope>
</reference>
<keyword evidence="3 10" id="KW-0444">Lipid biosynthesis</keyword>
<comment type="subcellular location">
    <subcellularLocation>
        <location evidence="1">Membrane</location>
        <topology evidence="1">Multi-pass membrane protein</topology>
    </subcellularLocation>
</comment>
<dbReference type="OrthoDB" id="429813at2759"/>
<reference evidence="13" key="2">
    <citation type="submission" date="2022-10" db="EMBL/GenBank/DDBJ databases">
        <authorList>
            <consortium name="ENA_rothamsted_submissions"/>
            <consortium name="culmorum"/>
            <person name="King R."/>
        </authorList>
    </citation>
    <scope>NUCLEOTIDE SEQUENCE</scope>
</reference>
<dbReference type="InterPro" id="IPR013120">
    <property type="entry name" value="FAR_NAD-bd"/>
</dbReference>
<dbReference type="GO" id="GO:0102965">
    <property type="term" value="F:alcohol-forming long-chain fatty acyl-CoA reductase activity"/>
    <property type="evidence" value="ECO:0007669"/>
    <property type="project" value="UniProtKB-EC"/>
</dbReference>
<keyword evidence="6 10" id="KW-1133">Transmembrane helix</keyword>
<proteinExistence type="inferred from homology"/>
<gene>
    <name evidence="13" type="ORF">CHIRRI_LOCUS4996</name>
</gene>
<dbReference type="CDD" id="cd05236">
    <property type="entry name" value="FAR-N_SDR_e"/>
    <property type="match status" value="1"/>
</dbReference>
<evidence type="ECO:0000256" key="4">
    <source>
        <dbReference type="ARBA" id="ARBA00022692"/>
    </source>
</evidence>
<keyword evidence="10" id="KW-0560">Oxidoreductase</keyword>
<organism evidence="13 14">
    <name type="scientific">Chironomus riparius</name>
    <dbReference type="NCBI Taxonomy" id="315576"/>
    <lineage>
        <taxon>Eukaryota</taxon>
        <taxon>Metazoa</taxon>
        <taxon>Ecdysozoa</taxon>
        <taxon>Arthropoda</taxon>
        <taxon>Hexapoda</taxon>
        <taxon>Insecta</taxon>
        <taxon>Pterygota</taxon>
        <taxon>Neoptera</taxon>
        <taxon>Endopterygota</taxon>
        <taxon>Diptera</taxon>
        <taxon>Nematocera</taxon>
        <taxon>Chironomoidea</taxon>
        <taxon>Chironomidae</taxon>
        <taxon>Chironominae</taxon>
        <taxon>Chironomus</taxon>
    </lineage>
</organism>